<dbReference type="EMBL" id="JAZKKV010000001">
    <property type="protein sequence ID" value="MEE9654213.1"/>
    <property type="molecule type" value="Genomic_DNA"/>
</dbReference>
<proteinExistence type="predicted"/>
<protein>
    <submittedName>
        <fullName evidence="2">Uncharacterized protein</fullName>
    </submittedName>
</protein>
<evidence type="ECO:0000256" key="1">
    <source>
        <dbReference type="SAM" id="SignalP"/>
    </source>
</evidence>
<sequence>MEYFSFKKKLSVSFIAMLLTASSVQAARKPPPWVQFTGKGYQFCDALLKELKRFDYSQITGSKSICAAELVIPHFTQLKEPPWQKLNPEKHRALLRKMFAGEFYQSEERRRLQAQEDEIKIEQKVEQFISDGGYLRIWKMPFPAWLAEDAHHYNMPVTPLVFIQQVIPRGDKNIKFITDLCNGIPLTPLDLLTGDLVLVNESLDGPDPRTIVYMTPDIYNNHILTMFSETLRKMIKMKNKIYLYKGRANFTSDRGVSFISSGKREWLNENYCQIN</sequence>
<evidence type="ECO:0000313" key="2">
    <source>
        <dbReference type="EMBL" id="MEE9654213.1"/>
    </source>
</evidence>
<keyword evidence="1" id="KW-0732">Signal</keyword>
<comment type="caution">
    <text evidence="2">The sequence shown here is derived from an EMBL/GenBank/DDBJ whole genome shotgun (WGS) entry which is preliminary data.</text>
</comment>
<name>A0AB35X3R0_9ENTR</name>
<feature type="signal peptide" evidence="1">
    <location>
        <begin position="1"/>
        <end position="26"/>
    </location>
</feature>
<keyword evidence="3" id="KW-1185">Reference proteome</keyword>
<dbReference type="AlphaFoldDB" id="A0AB35X3R0"/>
<evidence type="ECO:0000313" key="3">
    <source>
        <dbReference type="Proteomes" id="UP001331691"/>
    </source>
</evidence>
<feature type="chain" id="PRO_5044228174" evidence="1">
    <location>
        <begin position="27"/>
        <end position="275"/>
    </location>
</feature>
<organism evidence="2 3">
    <name type="scientific">Kluyvera ascorbata</name>
    <dbReference type="NCBI Taxonomy" id="51288"/>
    <lineage>
        <taxon>Bacteria</taxon>
        <taxon>Pseudomonadati</taxon>
        <taxon>Pseudomonadota</taxon>
        <taxon>Gammaproteobacteria</taxon>
        <taxon>Enterobacterales</taxon>
        <taxon>Enterobacteriaceae</taxon>
        <taxon>Kluyvera</taxon>
    </lineage>
</organism>
<gene>
    <name evidence="2" type="ORF">V4836_08595</name>
</gene>
<dbReference type="RefSeq" id="WP_331388113.1">
    <property type="nucleotide sequence ID" value="NZ_JAZKKV010000001.1"/>
</dbReference>
<reference evidence="2 3" key="1">
    <citation type="submission" date="2023-10" db="EMBL/GenBank/DDBJ databases">
        <title>Wastewater isolates of ESBL- and carbapenemase-producing Gram-negative bacteria from New Zealand.</title>
        <authorList>
            <person name="Straub C."/>
            <person name="Weaver L."/>
            <person name="Cornelius A."/>
            <person name="Mcgill E."/>
            <person name="Dyet K."/>
            <person name="White L."/>
            <person name="Pattis I."/>
        </authorList>
    </citation>
    <scope>NUCLEOTIDE SEQUENCE [LARGE SCALE GENOMIC DNA]</scope>
    <source>
        <strain evidence="2 3">ESBL09</strain>
    </source>
</reference>
<accession>A0AB35X3R0</accession>
<dbReference type="Proteomes" id="UP001331691">
    <property type="component" value="Unassembled WGS sequence"/>
</dbReference>